<keyword evidence="2" id="KW-0812">Transmembrane</keyword>
<dbReference type="RefSeq" id="WP_309970426.1">
    <property type="nucleotide sequence ID" value="NZ_JAVDWH010000001.1"/>
</dbReference>
<keyword evidence="2" id="KW-1133">Transmembrane helix</keyword>
<reference evidence="3 4" key="1">
    <citation type="submission" date="2023-07" db="EMBL/GenBank/DDBJ databases">
        <title>Sorghum-associated microbial communities from plants grown in Nebraska, USA.</title>
        <authorList>
            <person name="Schachtman D."/>
        </authorList>
    </citation>
    <scope>NUCLEOTIDE SEQUENCE [LARGE SCALE GENOMIC DNA]</scope>
    <source>
        <strain evidence="3 4">BE248</strain>
    </source>
</reference>
<feature type="transmembrane region" description="Helical" evidence="2">
    <location>
        <begin position="88"/>
        <end position="106"/>
    </location>
</feature>
<feature type="region of interest" description="Disordered" evidence="1">
    <location>
        <begin position="1"/>
        <end position="47"/>
    </location>
</feature>
<organism evidence="3 4">
    <name type="scientific">Aeromicrobium panaciterrae</name>
    <dbReference type="NCBI Taxonomy" id="363861"/>
    <lineage>
        <taxon>Bacteria</taxon>
        <taxon>Bacillati</taxon>
        <taxon>Actinomycetota</taxon>
        <taxon>Actinomycetes</taxon>
        <taxon>Propionibacteriales</taxon>
        <taxon>Nocardioidaceae</taxon>
        <taxon>Aeromicrobium</taxon>
    </lineage>
</organism>
<sequence>MVDETEAGKGRATPSRKEAEAARKARLKTPVSRKDQAKRERAAREELRIKQRDAMKTGDERYLPARERGPVRGFARDFVDRRRNIGELLIPFLFLILVFLFIAGASGHPEWTNYATTLVYPLVIIGVVVDVIVLSRKLRRELKARFEPDETKGTVAYAILRSMQLRRMRLPKPQLKHGDPMKARY</sequence>
<gene>
    <name evidence="3" type="ORF">J2X11_002049</name>
</gene>
<dbReference type="EMBL" id="JAVDWH010000001">
    <property type="protein sequence ID" value="MDR7087210.1"/>
    <property type="molecule type" value="Genomic_DNA"/>
</dbReference>
<keyword evidence="2" id="KW-0472">Membrane</keyword>
<name>A0ABU1UPU8_9ACTN</name>
<feature type="compositionally biased region" description="Basic and acidic residues" evidence="1">
    <location>
        <begin position="32"/>
        <end position="47"/>
    </location>
</feature>
<protein>
    <recommendedName>
        <fullName evidence="5">DUF3043 domain-containing protein</fullName>
    </recommendedName>
</protein>
<dbReference type="InterPro" id="IPR021403">
    <property type="entry name" value="DUF3043"/>
</dbReference>
<evidence type="ECO:0000313" key="4">
    <source>
        <dbReference type="Proteomes" id="UP001257739"/>
    </source>
</evidence>
<evidence type="ECO:0000256" key="1">
    <source>
        <dbReference type="SAM" id="MobiDB-lite"/>
    </source>
</evidence>
<evidence type="ECO:0008006" key="5">
    <source>
        <dbReference type="Google" id="ProtNLM"/>
    </source>
</evidence>
<evidence type="ECO:0000313" key="3">
    <source>
        <dbReference type="EMBL" id="MDR7087210.1"/>
    </source>
</evidence>
<feature type="transmembrane region" description="Helical" evidence="2">
    <location>
        <begin position="118"/>
        <end position="135"/>
    </location>
</feature>
<evidence type="ECO:0000256" key="2">
    <source>
        <dbReference type="SAM" id="Phobius"/>
    </source>
</evidence>
<keyword evidence="4" id="KW-1185">Reference proteome</keyword>
<accession>A0ABU1UPU8</accession>
<proteinExistence type="predicted"/>
<comment type="caution">
    <text evidence="3">The sequence shown here is derived from an EMBL/GenBank/DDBJ whole genome shotgun (WGS) entry which is preliminary data.</text>
</comment>
<dbReference type="Proteomes" id="UP001257739">
    <property type="component" value="Unassembled WGS sequence"/>
</dbReference>
<dbReference type="Pfam" id="PF11241">
    <property type="entry name" value="DUF3043"/>
    <property type="match status" value="1"/>
</dbReference>